<sequence length="48" mass="5458">MSTIETGDPLAYKQRYALKRHRGVAPRYDKLAARCDATVHVTAIDERL</sequence>
<name>A0ABU4US17_9PSEU</name>
<gene>
    <name evidence="1" type="ORF">SK854_08085</name>
</gene>
<keyword evidence="2" id="KW-1185">Reference proteome</keyword>
<dbReference type="EMBL" id="JAXAVU010000004">
    <property type="protein sequence ID" value="MDX8142065.1"/>
    <property type="molecule type" value="Genomic_DNA"/>
</dbReference>
<protein>
    <recommendedName>
        <fullName evidence="3">Transposase</fullName>
    </recommendedName>
</protein>
<reference evidence="1 2" key="1">
    <citation type="submission" date="2023-11" db="EMBL/GenBank/DDBJ databases">
        <title>Lentzea sokolovensis, sp. nov., Lentzea kristufkii, sp. nov., and Lentzea miocenensis, sp. nov., rare actinobacteria from Sokolov Coal Basin, Miocene lacustrine sediment, Czech Republic.</title>
        <authorList>
            <person name="Lara A."/>
            <person name="Kotroba L."/>
            <person name="Nouioui I."/>
            <person name="Neumann-Schaal M."/>
            <person name="Mast Y."/>
            <person name="Chronakova A."/>
        </authorList>
    </citation>
    <scope>NUCLEOTIDE SEQUENCE [LARGE SCALE GENOMIC DNA]</scope>
    <source>
        <strain evidence="1 2">BCCO 10_0061</strain>
    </source>
</reference>
<comment type="caution">
    <text evidence="1">The sequence shown here is derived from an EMBL/GenBank/DDBJ whole genome shotgun (WGS) entry which is preliminary data.</text>
</comment>
<evidence type="ECO:0000313" key="2">
    <source>
        <dbReference type="Proteomes" id="UP001285352"/>
    </source>
</evidence>
<evidence type="ECO:0000313" key="1">
    <source>
        <dbReference type="EMBL" id="MDX8142065.1"/>
    </source>
</evidence>
<accession>A0ABU4US17</accession>
<dbReference type="RefSeq" id="WP_319974372.1">
    <property type="nucleotide sequence ID" value="NZ_JAXAVU010000004.1"/>
</dbReference>
<dbReference type="Proteomes" id="UP001285352">
    <property type="component" value="Unassembled WGS sequence"/>
</dbReference>
<evidence type="ECO:0008006" key="3">
    <source>
        <dbReference type="Google" id="ProtNLM"/>
    </source>
</evidence>
<proteinExistence type="predicted"/>
<organism evidence="1 2">
    <name type="scientific">Lentzea sokolovensis</name>
    <dbReference type="NCBI Taxonomy" id="3095429"/>
    <lineage>
        <taxon>Bacteria</taxon>
        <taxon>Bacillati</taxon>
        <taxon>Actinomycetota</taxon>
        <taxon>Actinomycetes</taxon>
        <taxon>Pseudonocardiales</taxon>
        <taxon>Pseudonocardiaceae</taxon>
        <taxon>Lentzea</taxon>
    </lineage>
</organism>